<reference evidence="1 2" key="1">
    <citation type="submission" date="2024-05" db="EMBL/GenBank/DDBJ databases">
        <title>A high-quality chromosomal-level genome assembly of Topmouth culter (Culter alburnus).</title>
        <authorList>
            <person name="Zhao H."/>
        </authorList>
    </citation>
    <scope>NUCLEOTIDE SEQUENCE [LARGE SCALE GENOMIC DNA]</scope>
    <source>
        <strain evidence="1">CATC2023</strain>
        <tissue evidence="1">Muscle</tissue>
    </source>
</reference>
<organism evidence="1 2">
    <name type="scientific">Culter alburnus</name>
    <name type="common">Topmouth culter</name>
    <dbReference type="NCBI Taxonomy" id="194366"/>
    <lineage>
        <taxon>Eukaryota</taxon>
        <taxon>Metazoa</taxon>
        <taxon>Chordata</taxon>
        <taxon>Craniata</taxon>
        <taxon>Vertebrata</taxon>
        <taxon>Euteleostomi</taxon>
        <taxon>Actinopterygii</taxon>
        <taxon>Neopterygii</taxon>
        <taxon>Teleostei</taxon>
        <taxon>Ostariophysi</taxon>
        <taxon>Cypriniformes</taxon>
        <taxon>Xenocyprididae</taxon>
        <taxon>Xenocypridinae</taxon>
        <taxon>Culter</taxon>
    </lineage>
</organism>
<proteinExistence type="predicted"/>
<gene>
    <name evidence="1" type="ORF">ABG768_008700</name>
</gene>
<evidence type="ECO:0000313" key="2">
    <source>
        <dbReference type="Proteomes" id="UP001479290"/>
    </source>
</evidence>
<dbReference type="EMBL" id="JAWDJR010000016">
    <property type="protein sequence ID" value="KAK9960866.1"/>
    <property type="molecule type" value="Genomic_DNA"/>
</dbReference>
<comment type="caution">
    <text evidence="1">The sequence shown here is derived from an EMBL/GenBank/DDBJ whole genome shotgun (WGS) entry which is preliminary data.</text>
</comment>
<keyword evidence="2" id="KW-1185">Reference proteome</keyword>
<evidence type="ECO:0000313" key="1">
    <source>
        <dbReference type="EMBL" id="KAK9960866.1"/>
    </source>
</evidence>
<sequence length="101" mass="10639">MLKLAGVLVGEWHTEEEIRTQTSARAAVWVDKGAATGPCLCGCHPPSTISAAFPGCPCPAKVPKESSCHIKSATCDTLWSQIHYPPPSGSDAYTLGQTQIS</sequence>
<dbReference type="Proteomes" id="UP001479290">
    <property type="component" value="Unassembled WGS sequence"/>
</dbReference>
<accession>A0AAW1ZKA0</accession>
<name>A0AAW1ZKA0_CULAL</name>
<protein>
    <submittedName>
        <fullName evidence="1">Uncharacterized protein</fullName>
    </submittedName>
</protein>
<dbReference type="AlphaFoldDB" id="A0AAW1ZKA0"/>